<sequence length="139" mass="14784">MATAHTAHPYLDIFTASLVPYMRRGPGHEQDPPPPHLLPLPASMPEAQRLLHLLLGADRDVREDHPHAAAINLALAETRLRLAITHDGATPALEAALAAISLAREEVAGGNTRRACAALASAVHALQRPMDGVRSSRAP</sequence>
<dbReference type="EMBL" id="JACOMF010000001">
    <property type="protein sequence ID" value="MBC4013926.1"/>
    <property type="molecule type" value="Genomic_DNA"/>
</dbReference>
<accession>A0A9X0QUH7</accession>
<evidence type="ECO:0000313" key="1">
    <source>
        <dbReference type="EMBL" id="MBC4013926.1"/>
    </source>
</evidence>
<dbReference type="Proteomes" id="UP000600101">
    <property type="component" value="Unassembled WGS sequence"/>
</dbReference>
<name>A0A9X0QUH7_9PROT</name>
<proteinExistence type="predicted"/>
<protein>
    <submittedName>
        <fullName evidence="1">Uncharacterized protein</fullName>
    </submittedName>
</protein>
<gene>
    <name evidence="1" type="ORF">H7965_01210</name>
</gene>
<evidence type="ECO:0000313" key="2">
    <source>
        <dbReference type="Proteomes" id="UP000600101"/>
    </source>
</evidence>
<organism evidence="1 2">
    <name type="scientific">Siccirubricoccus deserti</name>
    <dbReference type="NCBI Taxonomy" id="2013562"/>
    <lineage>
        <taxon>Bacteria</taxon>
        <taxon>Pseudomonadati</taxon>
        <taxon>Pseudomonadota</taxon>
        <taxon>Alphaproteobacteria</taxon>
        <taxon>Acetobacterales</taxon>
        <taxon>Roseomonadaceae</taxon>
        <taxon>Siccirubricoccus</taxon>
    </lineage>
</organism>
<dbReference type="RefSeq" id="WP_186768687.1">
    <property type="nucleotide sequence ID" value="NZ_JACOMF010000001.1"/>
</dbReference>
<dbReference type="AlphaFoldDB" id="A0A9X0QUH7"/>
<comment type="caution">
    <text evidence="1">The sequence shown here is derived from an EMBL/GenBank/DDBJ whole genome shotgun (WGS) entry which is preliminary data.</text>
</comment>
<reference evidence="1" key="1">
    <citation type="submission" date="2020-08" db="EMBL/GenBank/DDBJ databases">
        <authorList>
            <person name="Hu Y."/>
            <person name="Nguyen S.V."/>
            <person name="Li F."/>
            <person name="Fanning S."/>
        </authorList>
    </citation>
    <scope>NUCLEOTIDE SEQUENCE</scope>
    <source>
        <strain evidence="1">SYSU D8009</strain>
    </source>
</reference>
<keyword evidence="2" id="KW-1185">Reference proteome</keyword>